<sequence length="142" mass="16584">MAFYNFKANYGFGLGFQMLGTQETYLSDYSYVIEKITGKILNLENGSFVASKLITEFGILGIGILILYIYWFIKFLLIYPVKISKSTYFYGIIAGFFIDLFIRGTGYFNTEVFFIFVAIYSLIFLKKSYFLRRNFNANIEYD</sequence>
<dbReference type="Proteomes" id="UP000501253">
    <property type="component" value="Chromosome"/>
</dbReference>
<feature type="transmembrane region" description="Helical" evidence="1">
    <location>
        <begin position="86"/>
        <end position="102"/>
    </location>
</feature>
<dbReference type="RefSeq" id="WP_168719248.1">
    <property type="nucleotide sequence ID" value="NZ_CP042909.1"/>
</dbReference>
<keyword evidence="1" id="KW-0812">Transmembrane</keyword>
<keyword evidence="1" id="KW-0472">Membrane</keyword>
<evidence type="ECO:0000256" key="1">
    <source>
        <dbReference type="SAM" id="Phobius"/>
    </source>
</evidence>
<dbReference type="KEGG" id="tmai:FVE67_03375"/>
<feature type="transmembrane region" description="Helical" evidence="1">
    <location>
        <begin position="57"/>
        <end position="79"/>
    </location>
</feature>
<proteinExistence type="predicted"/>
<evidence type="ECO:0008006" key="4">
    <source>
        <dbReference type="Google" id="ProtNLM"/>
    </source>
</evidence>
<evidence type="ECO:0000313" key="3">
    <source>
        <dbReference type="Proteomes" id="UP000501253"/>
    </source>
</evidence>
<feature type="transmembrane region" description="Helical" evidence="1">
    <location>
        <begin position="108"/>
        <end position="125"/>
    </location>
</feature>
<name>A0A6H1WRW2_9BACT</name>
<evidence type="ECO:0000313" key="2">
    <source>
        <dbReference type="EMBL" id="QJA05894.1"/>
    </source>
</evidence>
<organism evidence="2 3">
    <name type="scientific">Thermosulfurimonas marina</name>
    <dbReference type="NCBI Taxonomy" id="2047767"/>
    <lineage>
        <taxon>Bacteria</taxon>
        <taxon>Pseudomonadati</taxon>
        <taxon>Thermodesulfobacteriota</taxon>
        <taxon>Thermodesulfobacteria</taxon>
        <taxon>Thermodesulfobacteriales</taxon>
        <taxon>Thermodesulfobacteriaceae</taxon>
        <taxon>Thermosulfurimonas</taxon>
    </lineage>
</organism>
<protein>
    <recommendedName>
        <fullName evidence="4">O-antigen ligase family protein</fullName>
    </recommendedName>
</protein>
<gene>
    <name evidence="2" type="ORF">FVE67_03375</name>
</gene>
<reference evidence="2 3" key="1">
    <citation type="submission" date="2019-08" db="EMBL/GenBank/DDBJ databases">
        <title>Complete genome sequence of Thermosulfurimonas marina SU872T, an anaerobic thermophilic chemolithoautotrophic bacterium isolated from a shallow marine hydrothermal vent.</title>
        <authorList>
            <person name="Allioux M."/>
            <person name="Jebbar M."/>
            <person name="Slobodkina G."/>
            <person name="Slobodkin A."/>
            <person name="Moalic Y."/>
            <person name="Frolova A."/>
            <person name="Shao Z."/>
            <person name="Alain K."/>
        </authorList>
    </citation>
    <scope>NUCLEOTIDE SEQUENCE [LARGE SCALE GENOMIC DNA]</scope>
    <source>
        <strain evidence="2 3">SU872</strain>
    </source>
</reference>
<accession>A0A6H1WRW2</accession>
<keyword evidence="3" id="KW-1185">Reference proteome</keyword>
<dbReference type="EMBL" id="CP042909">
    <property type="protein sequence ID" value="QJA05894.1"/>
    <property type="molecule type" value="Genomic_DNA"/>
</dbReference>
<keyword evidence="1" id="KW-1133">Transmembrane helix</keyword>
<dbReference type="AlphaFoldDB" id="A0A6H1WRW2"/>